<evidence type="ECO:0000259" key="3">
    <source>
        <dbReference type="Pfam" id="PF25917"/>
    </source>
</evidence>
<dbReference type="PANTHER" id="PTHR30386">
    <property type="entry name" value="MEMBRANE FUSION SUBUNIT OF EMRAB-TOLC MULTIDRUG EFFLUX PUMP"/>
    <property type="match status" value="1"/>
</dbReference>
<keyword evidence="2" id="KW-0812">Transmembrane</keyword>
<dbReference type="InterPro" id="IPR058625">
    <property type="entry name" value="MdtA-like_BSH"/>
</dbReference>
<reference evidence="5" key="1">
    <citation type="journal article" date="2019" name="Int. J. Syst. Evol. Microbiol.">
        <title>The Global Catalogue of Microorganisms (GCM) 10K type strain sequencing project: providing services to taxonomists for standard genome sequencing and annotation.</title>
        <authorList>
            <consortium name="The Broad Institute Genomics Platform"/>
            <consortium name="The Broad Institute Genome Sequencing Center for Infectious Disease"/>
            <person name="Wu L."/>
            <person name="Ma J."/>
        </authorList>
    </citation>
    <scope>NUCLEOTIDE SEQUENCE [LARGE SCALE GENOMIC DNA]</scope>
    <source>
        <strain evidence="5">NBRC 102520</strain>
    </source>
</reference>
<evidence type="ECO:0000256" key="1">
    <source>
        <dbReference type="SAM" id="Coils"/>
    </source>
</evidence>
<sequence length="381" mass="41500">MEILLTLTYVALCVAVFKIFRIPVNQWTLTTAALGGIFGLALLFITMAYNHPFSTNARIYFTVTPILPSVKGRVIEVPVEDRTNQHLEAGEVLFKIDPKPYEYVVQEKRAGLADAEANVAQLKASVDQAAAATAKAKAQLQLAQENYDAQSTLFQKNVVAQATLDTATRNLETSRQATAEALAAEDRARQAYGALVDGEHSVIVRLRNELADAQYDLDQTVVRAPTGGFVTELALRPGVYVVPAPFRPAMIFVNDSQRDRALAAAFQQNALQRVRAGDEAEVLFKAIPGRVFKAKVRLVIDAIAGGQLQSTGTLVNVGGPLPGDRALAVLDIVDDVSGYQVPLGSAGEAAIYTEHVHELSLLRKILLRMRSWQNYVFPESI</sequence>
<name>A0ABQ6BCE5_9BRAD</name>
<feature type="transmembrane region" description="Helical" evidence="2">
    <location>
        <begin position="27"/>
        <end position="49"/>
    </location>
</feature>
<evidence type="ECO:0000256" key="2">
    <source>
        <dbReference type="SAM" id="Phobius"/>
    </source>
</evidence>
<dbReference type="SUPFAM" id="SSF111369">
    <property type="entry name" value="HlyD-like secretion proteins"/>
    <property type="match status" value="1"/>
</dbReference>
<feature type="coiled-coil region" evidence="1">
    <location>
        <begin position="105"/>
        <end position="146"/>
    </location>
</feature>
<dbReference type="RefSeq" id="WP_284275865.1">
    <property type="nucleotide sequence ID" value="NZ_BSOW01000061.1"/>
</dbReference>
<dbReference type="InterPro" id="IPR050739">
    <property type="entry name" value="MFP"/>
</dbReference>
<comment type="caution">
    <text evidence="4">The sequence shown here is derived from an EMBL/GenBank/DDBJ whole genome shotgun (WGS) entry which is preliminary data.</text>
</comment>
<proteinExistence type="predicted"/>
<keyword evidence="5" id="KW-1185">Reference proteome</keyword>
<keyword evidence="1" id="KW-0175">Coiled coil</keyword>
<dbReference type="Pfam" id="PF25917">
    <property type="entry name" value="BSH_RND"/>
    <property type="match status" value="1"/>
</dbReference>
<accession>A0ABQ6BCE5</accession>
<dbReference type="Gene3D" id="2.40.30.170">
    <property type="match status" value="1"/>
</dbReference>
<organism evidence="4 5">
    <name type="scientific">Bradyrhizobium iriomotense</name>
    <dbReference type="NCBI Taxonomy" id="441950"/>
    <lineage>
        <taxon>Bacteria</taxon>
        <taxon>Pseudomonadati</taxon>
        <taxon>Pseudomonadota</taxon>
        <taxon>Alphaproteobacteria</taxon>
        <taxon>Hyphomicrobiales</taxon>
        <taxon>Nitrobacteraceae</taxon>
        <taxon>Bradyrhizobium</taxon>
    </lineage>
</organism>
<dbReference type="Gene3D" id="1.10.287.470">
    <property type="entry name" value="Helix hairpin bin"/>
    <property type="match status" value="2"/>
</dbReference>
<dbReference type="PANTHER" id="PTHR30386:SF18">
    <property type="entry name" value="INNER MEMBRANE PROTEIN YIAV-RELATED"/>
    <property type="match status" value="1"/>
</dbReference>
<dbReference type="EMBL" id="BSOW01000061">
    <property type="protein sequence ID" value="GLR92002.1"/>
    <property type="molecule type" value="Genomic_DNA"/>
</dbReference>
<feature type="domain" description="Multidrug resistance protein MdtA-like barrel-sandwich hybrid" evidence="3">
    <location>
        <begin position="66"/>
        <end position="242"/>
    </location>
</feature>
<gene>
    <name evidence="4" type="primary">yiaV_2</name>
    <name evidence="4" type="ORF">GCM10007857_87200</name>
</gene>
<keyword evidence="2" id="KW-1133">Transmembrane helix</keyword>
<evidence type="ECO:0000313" key="4">
    <source>
        <dbReference type="EMBL" id="GLR92002.1"/>
    </source>
</evidence>
<dbReference type="Proteomes" id="UP001156905">
    <property type="component" value="Unassembled WGS sequence"/>
</dbReference>
<evidence type="ECO:0000313" key="5">
    <source>
        <dbReference type="Proteomes" id="UP001156905"/>
    </source>
</evidence>
<protein>
    <submittedName>
        <fullName evidence="4">MFP transporter</fullName>
    </submittedName>
</protein>
<dbReference type="Gene3D" id="2.40.50.100">
    <property type="match status" value="2"/>
</dbReference>
<keyword evidence="2" id="KW-0472">Membrane</keyword>